<dbReference type="InterPro" id="IPR016024">
    <property type="entry name" value="ARM-type_fold"/>
</dbReference>
<dbReference type="InterPro" id="IPR011989">
    <property type="entry name" value="ARM-like"/>
</dbReference>
<feature type="domain" description="Protein HGH1 N-terminal" evidence="1">
    <location>
        <begin position="98"/>
        <end position="266"/>
    </location>
</feature>
<dbReference type="PANTHER" id="PTHR13387:SF9">
    <property type="entry name" value="PROTEIN HGH1 HOMOLOG"/>
    <property type="match status" value="1"/>
</dbReference>
<dbReference type="EMBL" id="VXIV02003441">
    <property type="protein sequence ID" value="KAF6017018.1"/>
    <property type="molecule type" value="Genomic_DNA"/>
</dbReference>
<dbReference type="Proteomes" id="UP000593567">
    <property type="component" value="Unassembled WGS sequence"/>
</dbReference>
<dbReference type="Gene3D" id="1.25.10.10">
    <property type="entry name" value="Leucine-rich Repeat Variant"/>
    <property type="match status" value="1"/>
</dbReference>
<dbReference type="PANTHER" id="PTHR13387">
    <property type="entry name" value="PROTEIN HGH1 HOMOLOG"/>
    <property type="match status" value="1"/>
</dbReference>
<sequence>MELLPFLSSSARHDLKFLAIKYFVGLSGTVDGRLFINSKPVYVDRIIELASDNVTDVVCEAISCLVNLAGDPNGVNSIMNSQLAGQLLDSVLSNVVMKGCALADALAMLLSNLSREASAAERIVDKLIGADPPTTLDQLVQVMCLVGFNQMAELHFLAPFLANLSQVTSARKYFMDKQRCVIQRLLPFMKHKSDVRRQGVSMILKNCCFDYEYHDWLLGPEVDILPCLLLPLAGPEEFDEDDMEKLPADLQYLEPDKRREPLAIVRANLVEALIQLTLNCLGGICLLNS</sequence>
<evidence type="ECO:0000313" key="3">
    <source>
        <dbReference type="Proteomes" id="UP000593567"/>
    </source>
</evidence>
<organism evidence="2 3">
    <name type="scientific">Bugula neritina</name>
    <name type="common">Brown bryozoan</name>
    <name type="synonym">Sertularia neritina</name>
    <dbReference type="NCBI Taxonomy" id="10212"/>
    <lineage>
        <taxon>Eukaryota</taxon>
        <taxon>Metazoa</taxon>
        <taxon>Spiralia</taxon>
        <taxon>Lophotrochozoa</taxon>
        <taxon>Bryozoa</taxon>
        <taxon>Gymnolaemata</taxon>
        <taxon>Cheilostomatida</taxon>
        <taxon>Flustrina</taxon>
        <taxon>Buguloidea</taxon>
        <taxon>Bugulidae</taxon>
        <taxon>Bugula</taxon>
    </lineage>
</organism>
<dbReference type="SUPFAM" id="SSF48371">
    <property type="entry name" value="ARM repeat"/>
    <property type="match status" value="1"/>
</dbReference>
<dbReference type="AlphaFoldDB" id="A0A7J7IUW4"/>
<dbReference type="OrthoDB" id="338814at2759"/>
<proteinExistence type="predicted"/>
<dbReference type="InterPro" id="IPR007205">
    <property type="entry name" value="Protein_HGH1_N"/>
</dbReference>
<reference evidence="2" key="1">
    <citation type="submission" date="2020-06" db="EMBL/GenBank/DDBJ databases">
        <title>Draft genome of Bugula neritina, a colonial animal packing powerful symbionts and potential medicines.</title>
        <authorList>
            <person name="Rayko M."/>
        </authorList>
    </citation>
    <scope>NUCLEOTIDE SEQUENCE [LARGE SCALE GENOMIC DNA]</scope>
    <source>
        <strain evidence="2">Kwan_BN1</strain>
    </source>
</reference>
<protein>
    <submittedName>
        <fullName evidence="2">HGH1</fullName>
    </submittedName>
</protein>
<dbReference type="InterPro" id="IPR039717">
    <property type="entry name" value="Hgh1"/>
</dbReference>
<keyword evidence="3" id="KW-1185">Reference proteome</keyword>
<evidence type="ECO:0000313" key="2">
    <source>
        <dbReference type="EMBL" id="KAF6017018.1"/>
    </source>
</evidence>
<gene>
    <name evidence="2" type="ORF">EB796_024665</name>
</gene>
<dbReference type="Pfam" id="PF04063">
    <property type="entry name" value="DUF383"/>
    <property type="match status" value="1"/>
</dbReference>
<comment type="caution">
    <text evidence="2">The sequence shown here is derived from an EMBL/GenBank/DDBJ whole genome shotgun (WGS) entry which is preliminary data.</text>
</comment>
<evidence type="ECO:0000259" key="1">
    <source>
        <dbReference type="Pfam" id="PF04063"/>
    </source>
</evidence>
<accession>A0A7J7IUW4</accession>
<name>A0A7J7IUW4_BUGNE</name>